<dbReference type="AlphaFoldDB" id="A0A6C2C6V9"/>
<keyword evidence="2" id="KW-1185">Reference proteome</keyword>
<name>A0A6C2C6V9_9LACO</name>
<proteinExistence type="predicted"/>
<dbReference type="Proteomes" id="UP000371977">
    <property type="component" value="Unassembled WGS sequence"/>
</dbReference>
<evidence type="ECO:0000313" key="1">
    <source>
        <dbReference type="EMBL" id="TYC49574.1"/>
    </source>
</evidence>
<organism evidence="1 2">
    <name type="scientific">Weissella muntiaci</name>
    <dbReference type="NCBI Taxonomy" id="2508881"/>
    <lineage>
        <taxon>Bacteria</taxon>
        <taxon>Bacillati</taxon>
        <taxon>Bacillota</taxon>
        <taxon>Bacilli</taxon>
        <taxon>Lactobacillales</taxon>
        <taxon>Lactobacillaceae</taxon>
        <taxon>Weissella</taxon>
    </lineage>
</organism>
<sequence>MIELSKDVILNWVKELNLDTWGPTEVQWNDEFHRVHIIVGEGMKQSSREYIEGVVAKNIETKVIAADEAEEFLKHLYVTDYAQED</sequence>
<evidence type="ECO:0000313" key="2">
    <source>
        <dbReference type="Proteomes" id="UP000371977"/>
    </source>
</evidence>
<accession>A0A6C2C6V9</accession>
<comment type="caution">
    <text evidence="1">The sequence shown here is derived from an EMBL/GenBank/DDBJ whole genome shotgun (WGS) entry which is preliminary data.</text>
</comment>
<protein>
    <submittedName>
        <fullName evidence="1">Uncharacterized protein</fullName>
    </submittedName>
</protein>
<reference evidence="1 2" key="1">
    <citation type="submission" date="2019-01" db="EMBL/GenBank/DDBJ databases">
        <title>Weissella sp. nov., a novel lactic acid bacterium isolated from animal feces.</title>
        <authorList>
            <person name="Wang L.-T."/>
        </authorList>
    </citation>
    <scope>NUCLEOTIDE SEQUENCE [LARGE SCALE GENOMIC DNA]</scope>
    <source>
        <strain evidence="1 2">8H-2</strain>
    </source>
</reference>
<gene>
    <name evidence="1" type="ORF">ESZ50_05365</name>
</gene>
<dbReference type="EMBL" id="SDGZ01000014">
    <property type="protein sequence ID" value="TYC49574.1"/>
    <property type="molecule type" value="Genomic_DNA"/>
</dbReference>
<dbReference type="OrthoDB" id="2146251at2"/>
<dbReference type="RefSeq" id="WP_148622565.1">
    <property type="nucleotide sequence ID" value="NZ_SDGZ01000014.1"/>
</dbReference>